<dbReference type="InterPro" id="IPR029063">
    <property type="entry name" value="SAM-dependent_MTases_sf"/>
</dbReference>
<dbReference type="Pfam" id="PF08241">
    <property type="entry name" value="Methyltransf_11"/>
    <property type="match status" value="1"/>
</dbReference>
<keyword evidence="1" id="KW-0489">Methyltransferase</keyword>
<organism evidence="1 2">
    <name type="scientific">Nonomuraea phyllanthi</name>
    <dbReference type="NCBI Taxonomy" id="2219224"/>
    <lineage>
        <taxon>Bacteria</taxon>
        <taxon>Bacillati</taxon>
        <taxon>Actinomycetota</taxon>
        <taxon>Actinomycetes</taxon>
        <taxon>Streptosporangiales</taxon>
        <taxon>Streptosporangiaceae</taxon>
        <taxon>Nonomuraea</taxon>
    </lineage>
</organism>
<keyword evidence="2" id="KW-1185">Reference proteome</keyword>
<dbReference type="InterPro" id="IPR050508">
    <property type="entry name" value="Methyltransf_Superfamily"/>
</dbReference>
<dbReference type="Gene3D" id="3.40.50.150">
    <property type="entry name" value="Vaccinia Virus protein VP39"/>
    <property type="match status" value="1"/>
</dbReference>
<dbReference type="InterPro" id="IPR013216">
    <property type="entry name" value="Methyltransf_11"/>
</dbReference>
<protein>
    <submittedName>
        <fullName evidence="1">Methyltransferase domain-containing protein</fullName>
    </submittedName>
</protein>
<dbReference type="GO" id="GO:0008757">
    <property type="term" value="F:S-adenosylmethionine-dependent methyltransferase activity"/>
    <property type="evidence" value="ECO:0007669"/>
    <property type="project" value="InterPro"/>
</dbReference>
<sequence>MASVQGPAPRYDGLADWYDDLTAAWADGNGVHLLDLLGPGTGLCLDLGCGTGQNLGTLRATGRTVVGLDYSADQLRLAERRRAPGEPLIRGDAAALPFADATFPTVVTVWLSTDVDDFTSVVREAARVLRPGGTLVCYGAHPCFTGPHTEDLPDGGRVVHPTYRTPGWHSSAPWWREDGVRRRLGMRHTPLAELLNAFVSAGLVISRFLEPPGGPVPRVLALRAEKPAA</sequence>
<dbReference type="GO" id="GO:0032259">
    <property type="term" value="P:methylation"/>
    <property type="evidence" value="ECO:0007669"/>
    <property type="project" value="UniProtKB-KW"/>
</dbReference>
<accession>A0A5C4WC49</accession>
<accession>A0A5P9YWR2</accession>
<proteinExistence type="predicted"/>
<dbReference type="OrthoDB" id="189743at2"/>
<name>A0A5C4WC49_9ACTN</name>
<dbReference type="EMBL" id="VDLX02000008">
    <property type="protein sequence ID" value="KAB8193052.1"/>
    <property type="molecule type" value="Genomic_DNA"/>
</dbReference>
<evidence type="ECO:0000313" key="2">
    <source>
        <dbReference type="Proteomes" id="UP000312512"/>
    </source>
</evidence>
<evidence type="ECO:0000313" key="1">
    <source>
        <dbReference type="EMBL" id="KAB8193052.1"/>
    </source>
</evidence>
<dbReference type="SUPFAM" id="SSF53335">
    <property type="entry name" value="S-adenosyl-L-methionine-dependent methyltransferases"/>
    <property type="match status" value="1"/>
</dbReference>
<reference evidence="1 2" key="1">
    <citation type="submission" date="2019-10" db="EMBL/GenBank/DDBJ databases">
        <title>Nonomuraea sp. nov., isolated from Phyllanthus amarus.</title>
        <authorList>
            <person name="Klykleung N."/>
            <person name="Tanasupawat S."/>
        </authorList>
    </citation>
    <scope>NUCLEOTIDE SEQUENCE [LARGE SCALE GENOMIC DNA]</scope>
    <source>
        <strain evidence="1 2">PA1-10</strain>
    </source>
</reference>
<dbReference type="Proteomes" id="UP000312512">
    <property type="component" value="Unassembled WGS sequence"/>
</dbReference>
<dbReference type="CDD" id="cd02440">
    <property type="entry name" value="AdoMet_MTases"/>
    <property type="match status" value="1"/>
</dbReference>
<keyword evidence="1" id="KW-0808">Transferase</keyword>
<dbReference type="AlphaFoldDB" id="A0A5C4WC49"/>
<comment type="caution">
    <text evidence="1">The sequence shown here is derived from an EMBL/GenBank/DDBJ whole genome shotgun (WGS) entry which is preliminary data.</text>
</comment>
<dbReference type="PANTHER" id="PTHR42912">
    <property type="entry name" value="METHYLTRANSFERASE"/>
    <property type="match status" value="1"/>
</dbReference>
<gene>
    <name evidence="1" type="ORF">FH608_022220</name>
</gene>